<evidence type="ECO:0000256" key="4">
    <source>
        <dbReference type="ARBA" id="ARBA00022763"/>
    </source>
</evidence>
<dbReference type="InterPro" id="IPR004150">
    <property type="entry name" value="NAD_DNA_ligase_OB"/>
</dbReference>
<feature type="binding site" evidence="10">
    <location>
        <position position="408"/>
    </location>
    <ligand>
        <name>Zn(2+)</name>
        <dbReference type="ChEBI" id="CHEBI:29105"/>
    </ligand>
</feature>
<dbReference type="Gene3D" id="1.10.287.610">
    <property type="entry name" value="Helix hairpin bin"/>
    <property type="match status" value="1"/>
</dbReference>
<reference evidence="12" key="4">
    <citation type="submission" date="2024-06" db="EMBL/GenBank/DDBJ databases">
        <authorList>
            <consortium name="Mycoplasma californicum genome sequencing consortium"/>
            <person name="Hata E."/>
            <person name="Tanaka K."/>
            <person name="Tamamura Y."/>
        </authorList>
    </citation>
    <scope>NUCLEOTIDE SEQUENCE</scope>
    <source>
        <strain evidence="12">HAZ160_1</strain>
    </source>
</reference>
<keyword evidence="5 10" id="KW-0862">Zinc</keyword>
<dbReference type="CDD" id="cd00114">
    <property type="entry name" value="LIGANc"/>
    <property type="match status" value="1"/>
</dbReference>
<organism evidence="12">
    <name type="scientific">Mycoplasmopsis californica HAZ160_1</name>
    <dbReference type="NCBI Taxonomy" id="1397850"/>
    <lineage>
        <taxon>Bacteria</taxon>
        <taxon>Bacillati</taxon>
        <taxon>Mycoplasmatota</taxon>
        <taxon>Mycoplasmoidales</taxon>
        <taxon>Metamycoplasmataceae</taxon>
        <taxon>Mycoplasmopsis</taxon>
    </lineage>
</organism>
<evidence type="ECO:0000256" key="10">
    <source>
        <dbReference type="HAMAP-Rule" id="MF_01588"/>
    </source>
</evidence>
<evidence type="ECO:0000313" key="12">
    <source>
        <dbReference type="EMBL" id="BAP01110.1"/>
    </source>
</evidence>
<dbReference type="GO" id="GO:0046872">
    <property type="term" value="F:metal ion binding"/>
    <property type="evidence" value="ECO:0007669"/>
    <property type="project" value="UniProtKB-KW"/>
</dbReference>
<proteinExistence type="inferred from homology"/>
<reference evidence="12" key="2">
    <citation type="journal article" date="2014" name="Genome Announc.">
        <title>Complete Genome Sequence of Mycoplasma californicum Strain HAZ160_1 from Bovine Mastitic Milk in Japan.</title>
        <authorList>
            <person name="Hata E."/>
            <person name="Murakami K."/>
        </authorList>
    </citation>
    <scope>NUCLEOTIDE SEQUENCE</scope>
    <source>
        <strain evidence="12">HAZ160_1</strain>
    </source>
</reference>
<dbReference type="PIRSF" id="PIRSF001604">
    <property type="entry name" value="LigA"/>
    <property type="match status" value="1"/>
</dbReference>
<dbReference type="Gene3D" id="2.40.50.140">
    <property type="entry name" value="Nucleic acid-binding proteins"/>
    <property type="match status" value="1"/>
</dbReference>
<comment type="cofactor">
    <cofactor evidence="10">
        <name>Mg(2+)</name>
        <dbReference type="ChEBI" id="CHEBI:18420"/>
    </cofactor>
    <cofactor evidence="10">
        <name>Mn(2+)</name>
        <dbReference type="ChEBI" id="CHEBI:29035"/>
    </cofactor>
</comment>
<feature type="binding site" evidence="10">
    <location>
        <position position="118"/>
    </location>
    <ligand>
        <name>NAD(+)</name>
        <dbReference type="ChEBI" id="CHEBI:57540"/>
    </ligand>
</feature>
<feature type="binding site" evidence="10">
    <location>
        <position position="423"/>
    </location>
    <ligand>
        <name>Zn(2+)</name>
        <dbReference type="ChEBI" id="CHEBI:29105"/>
    </ligand>
</feature>
<feature type="domain" description="BRCT" evidence="11">
    <location>
        <begin position="592"/>
        <end position="668"/>
    </location>
</feature>
<dbReference type="InterPro" id="IPR013839">
    <property type="entry name" value="DNAligase_adenylation"/>
</dbReference>
<keyword evidence="3 10" id="KW-0479">Metal-binding</keyword>
<dbReference type="PANTHER" id="PTHR23389">
    <property type="entry name" value="CHROMOSOME TRANSMISSION FIDELITY FACTOR 18"/>
    <property type="match status" value="1"/>
</dbReference>
<dbReference type="PROSITE" id="PS50172">
    <property type="entry name" value="BRCT"/>
    <property type="match status" value="1"/>
</dbReference>
<dbReference type="CDD" id="cd17748">
    <property type="entry name" value="BRCT_DNA_ligase_like"/>
    <property type="match status" value="1"/>
</dbReference>
<dbReference type="InterPro" id="IPR041663">
    <property type="entry name" value="DisA/LigA_HHH"/>
</dbReference>
<dbReference type="GO" id="GO:0006260">
    <property type="term" value="P:DNA replication"/>
    <property type="evidence" value="ECO:0007669"/>
    <property type="project" value="UniProtKB-KW"/>
</dbReference>
<dbReference type="SUPFAM" id="SSF52113">
    <property type="entry name" value="BRCT domain"/>
    <property type="match status" value="1"/>
</dbReference>
<feature type="binding site" evidence="10">
    <location>
        <begin position="35"/>
        <end position="39"/>
    </location>
    <ligand>
        <name>NAD(+)</name>
        <dbReference type="ChEBI" id="CHEBI:57540"/>
    </ligand>
</feature>
<dbReference type="InterPro" id="IPR018239">
    <property type="entry name" value="DNA_ligase_AS"/>
</dbReference>
<name>A0AAT9F869_9BACT</name>
<reference evidence="12" key="3">
    <citation type="journal article" date="2019" name="Vet. Microbiol.">
        <title>Mutations associated with change of susceptibility to lincosamides and/or macrolides in field and laboratory-derived Mycoplasma californicum strains in Japan, and development of a rapid detection method for these mutations.</title>
        <authorList>
            <person name="Hata E."/>
            <person name="Nagai K."/>
            <person name="Murakami K."/>
        </authorList>
    </citation>
    <scope>NUCLEOTIDE SEQUENCE</scope>
    <source>
        <strain evidence="12">HAZ160_1</strain>
    </source>
</reference>
<dbReference type="Gene3D" id="1.10.150.20">
    <property type="entry name" value="5' to 3' exonuclease, C-terminal subdomain"/>
    <property type="match status" value="2"/>
</dbReference>
<keyword evidence="10" id="KW-0464">Manganese</keyword>
<dbReference type="SMART" id="SM00292">
    <property type="entry name" value="BRCT"/>
    <property type="match status" value="1"/>
</dbReference>
<comment type="function">
    <text evidence="10">DNA ligase that catalyzes the formation of phosphodiester linkages between 5'-phosphoryl and 3'-hydroxyl groups in double-stranded DNA using NAD as a coenzyme and as the energy source for the reaction. It is essential for DNA replication and repair of damaged DNA.</text>
</comment>
<feature type="active site" description="N6-AMP-lysine intermediate" evidence="10">
    <location>
        <position position="120"/>
    </location>
</feature>
<keyword evidence="8 10" id="KW-0234">DNA repair</keyword>
<dbReference type="KEGG" id="mcm:MCAL160_0603"/>
<dbReference type="Gene3D" id="3.40.50.10190">
    <property type="entry name" value="BRCT domain"/>
    <property type="match status" value="1"/>
</dbReference>
<dbReference type="Pfam" id="PF00533">
    <property type="entry name" value="BRCT"/>
    <property type="match status" value="1"/>
</dbReference>
<reference evidence="12" key="1">
    <citation type="journal article" date="2014" name="Appl. Environ. Microbiol.">
        <title>Molecular Epidemiology of Cases of Mycoplasma californicum Infection in Japan.</title>
        <authorList>
            <person name="Hata E."/>
            <person name="Suzuki K."/>
            <person name="Hanyu H."/>
            <person name="Itoh M."/>
            <person name="Higuchi H."/>
            <person name="Kobayashi H."/>
        </authorList>
    </citation>
    <scope>NUCLEOTIDE SEQUENCE</scope>
    <source>
        <strain evidence="12">HAZ160_1</strain>
    </source>
</reference>
<feature type="binding site" evidence="10">
    <location>
        <position position="314"/>
    </location>
    <ligand>
        <name>NAD(+)</name>
        <dbReference type="ChEBI" id="CHEBI:57540"/>
    </ligand>
</feature>
<keyword evidence="2 10" id="KW-0235">DNA replication</keyword>
<keyword evidence="1 10" id="KW-0436">Ligase</keyword>
<feature type="binding site" evidence="10">
    <location>
        <position position="141"/>
    </location>
    <ligand>
        <name>NAD(+)</name>
        <dbReference type="ChEBI" id="CHEBI:57540"/>
    </ligand>
</feature>
<dbReference type="PANTHER" id="PTHR23389:SF9">
    <property type="entry name" value="DNA LIGASE"/>
    <property type="match status" value="1"/>
</dbReference>
<dbReference type="SUPFAM" id="SSF47781">
    <property type="entry name" value="RuvA domain 2-like"/>
    <property type="match status" value="1"/>
</dbReference>
<comment type="similarity">
    <text evidence="10">Belongs to the NAD-dependent DNA ligase family. LigA subfamily.</text>
</comment>
<evidence type="ECO:0000256" key="5">
    <source>
        <dbReference type="ARBA" id="ARBA00022833"/>
    </source>
</evidence>
<dbReference type="InterPro" id="IPR036420">
    <property type="entry name" value="BRCT_dom_sf"/>
</dbReference>
<evidence type="ECO:0000256" key="1">
    <source>
        <dbReference type="ARBA" id="ARBA00022598"/>
    </source>
</evidence>
<dbReference type="Pfam" id="PF12826">
    <property type="entry name" value="HHH_2"/>
    <property type="match status" value="1"/>
</dbReference>
<dbReference type="SUPFAM" id="SSF50249">
    <property type="entry name" value="Nucleic acid-binding proteins"/>
    <property type="match status" value="1"/>
</dbReference>
<dbReference type="AlphaFoldDB" id="A0AAT9F869"/>
<dbReference type="SUPFAM" id="SSF56091">
    <property type="entry name" value="DNA ligase/mRNA capping enzyme, catalytic domain"/>
    <property type="match status" value="1"/>
</dbReference>
<dbReference type="InterPro" id="IPR001357">
    <property type="entry name" value="BRCT_dom"/>
</dbReference>
<dbReference type="NCBIfam" id="NF005932">
    <property type="entry name" value="PRK07956.1"/>
    <property type="match status" value="1"/>
</dbReference>
<dbReference type="PROSITE" id="PS01055">
    <property type="entry name" value="DNA_LIGASE_N1"/>
    <property type="match status" value="1"/>
</dbReference>
<dbReference type="GO" id="GO:0006281">
    <property type="term" value="P:DNA repair"/>
    <property type="evidence" value="ECO:0007669"/>
    <property type="project" value="UniProtKB-KW"/>
</dbReference>
<dbReference type="GO" id="GO:0003911">
    <property type="term" value="F:DNA ligase (NAD+) activity"/>
    <property type="evidence" value="ECO:0007669"/>
    <property type="project" value="UniProtKB-UniRule"/>
</dbReference>
<dbReference type="InterPro" id="IPR010994">
    <property type="entry name" value="RuvA_2-like"/>
</dbReference>
<dbReference type="Pfam" id="PF01653">
    <property type="entry name" value="DNA_ligase_aden"/>
    <property type="match status" value="1"/>
</dbReference>
<feature type="binding site" evidence="10">
    <location>
        <position position="290"/>
    </location>
    <ligand>
        <name>NAD(+)</name>
        <dbReference type="ChEBI" id="CHEBI:57540"/>
    </ligand>
</feature>
<gene>
    <name evidence="12" type="primary">lig</name>
    <name evidence="10" type="synonym">ligA</name>
    <name evidence="12" type="ORF">MCAL160_0603</name>
</gene>
<dbReference type="GO" id="GO:0005829">
    <property type="term" value="C:cytosol"/>
    <property type="evidence" value="ECO:0007669"/>
    <property type="project" value="TreeGrafter"/>
</dbReference>
<feature type="binding site" evidence="10">
    <location>
        <position position="405"/>
    </location>
    <ligand>
        <name>Zn(2+)</name>
        <dbReference type="ChEBI" id="CHEBI:29105"/>
    </ligand>
</feature>
<keyword evidence="7 10" id="KW-0520">NAD</keyword>
<evidence type="ECO:0000256" key="2">
    <source>
        <dbReference type="ARBA" id="ARBA00022705"/>
    </source>
</evidence>
<evidence type="ECO:0000256" key="7">
    <source>
        <dbReference type="ARBA" id="ARBA00023027"/>
    </source>
</evidence>
<dbReference type="InterPro" id="IPR012340">
    <property type="entry name" value="NA-bd_OB-fold"/>
</dbReference>
<evidence type="ECO:0000256" key="6">
    <source>
        <dbReference type="ARBA" id="ARBA00022842"/>
    </source>
</evidence>
<dbReference type="Pfam" id="PF03120">
    <property type="entry name" value="OB_DNA_ligase"/>
    <property type="match status" value="1"/>
</dbReference>
<evidence type="ECO:0000256" key="3">
    <source>
        <dbReference type="ARBA" id="ARBA00022723"/>
    </source>
</evidence>
<sequence length="668" mass="75785">MYFGGWMKQKISELTNLINQWNYEYFILNEPTVSDLEYDKALLELERLEKEFPQFIHPNSPTKKVGANYNAYLSKFTKVKHMQPMLSLDKAYSYDDVEKFISNIEQVVPTEEIQFSLEPKIDGLSIALHYQNGYLAKALTRGDGVEGEDVTDNVFQIKGIPHIIDYSNDIEVRGEVFMSKNQFNTLKTQMSQEGKKIPSNPRNAASGTLRQKDSEVVKQRSLSCYIYEIVEPLKHDLNTQKEILAFLKKINIPINPYMQIVDSEELPDKIEDFAEIKNKFNYDVDGLVIKLNNLKYWERLGKTAKFPKHSVAFKYDVEQASSIIKNIAVSVGRTGKVTYIADIDPVELNQTLVTRATLHNYNFIEELKINVGDEIAIIKAGEIIPKIIALTHKNTENTFKKVLSCPSCLSQLVEYEGIVDQFCTNQNCEEKQVNKIYHFASRKAMNIVGMGLELVRSLYRAKIIEKIEDLYSLETKIQELSNIKLKGNVNFGLLRAQKLLINIKKSKNVSFAKVLFALGLNHLGSRAAILIAQKYSSFADLINDRELDLLKNIDNIGPKTVNSILDYMSDENNVQLMKFLDINLNYINANATKSNIFAGKTFVITGTLSYAREHFVAIIEANGGNVSSSVSKKTSYLLAGEHAGSKLDKAKSLNIQILNENEFNNLLK</sequence>
<evidence type="ECO:0000256" key="8">
    <source>
        <dbReference type="ARBA" id="ARBA00023204"/>
    </source>
</evidence>
<evidence type="ECO:0000259" key="11">
    <source>
        <dbReference type="PROSITE" id="PS50172"/>
    </source>
</evidence>
<feature type="binding site" evidence="10">
    <location>
        <position position="175"/>
    </location>
    <ligand>
        <name>NAD(+)</name>
        <dbReference type="ChEBI" id="CHEBI:57540"/>
    </ligand>
</feature>
<dbReference type="SMART" id="SM00532">
    <property type="entry name" value="LIGANc"/>
    <property type="match status" value="1"/>
</dbReference>
<comment type="catalytic activity">
    <reaction evidence="9 10">
        <text>NAD(+) + (deoxyribonucleotide)n-3'-hydroxyl + 5'-phospho-(deoxyribonucleotide)m = (deoxyribonucleotide)n+m + AMP + beta-nicotinamide D-nucleotide.</text>
        <dbReference type="EC" id="6.5.1.2"/>
    </reaction>
</comment>
<keyword evidence="6 10" id="KW-0460">Magnesium</keyword>
<dbReference type="EC" id="6.5.1.2" evidence="10"/>
<feature type="binding site" evidence="10">
    <location>
        <begin position="87"/>
        <end position="88"/>
    </location>
    <ligand>
        <name>NAD(+)</name>
        <dbReference type="ChEBI" id="CHEBI:57540"/>
    </ligand>
</feature>
<dbReference type="NCBIfam" id="TIGR00575">
    <property type="entry name" value="dnlj"/>
    <property type="match status" value="1"/>
</dbReference>
<protein>
    <recommendedName>
        <fullName evidence="10">DNA ligase</fullName>
        <ecNumber evidence="10">6.5.1.2</ecNumber>
    </recommendedName>
    <alternativeName>
        <fullName evidence="10">Polydeoxyribonucleotide synthase [NAD(+)]</fullName>
    </alternativeName>
</protein>
<dbReference type="InterPro" id="IPR013840">
    <property type="entry name" value="DNAligase_N"/>
</dbReference>
<feature type="binding site" evidence="10">
    <location>
        <position position="428"/>
    </location>
    <ligand>
        <name>Zn(2+)</name>
        <dbReference type="ChEBI" id="CHEBI:29105"/>
    </ligand>
</feature>
<dbReference type="Gene3D" id="3.30.470.30">
    <property type="entry name" value="DNA ligase/mRNA capping enzyme"/>
    <property type="match status" value="1"/>
</dbReference>
<keyword evidence="4 10" id="KW-0227">DNA damage</keyword>
<dbReference type="HAMAP" id="MF_01588">
    <property type="entry name" value="DNA_ligase_A"/>
    <property type="match status" value="1"/>
</dbReference>
<dbReference type="EMBL" id="AP013353">
    <property type="protein sequence ID" value="BAP01110.1"/>
    <property type="molecule type" value="Genomic_DNA"/>
</dbReference>
<evidence type="ECO:0000256" key="9">
    <source>
        <dbReference type="ARBA" id="ARBA00034005"/>
    </source>
</evidence>
<dbReference type="InterPro" id="IPR001679">
    <property type="entry name" value="DNA_ligase"/>
</dbReference>
<accession>A0AAT9F869</accession>